<evidence type="ECO:0000256" key="5">
    <source>
        <dbReference type="ARBA" id="ARBA00022525"/>
    </source>
</evidence>
<evidence type="ECO:0000256" key="8">
    <source>
        <dbReference type="ARBA" id="ARBA00022729"/>
    </source>
</evidence>
<protein>
    <recommendedName>
        <fullName evidence="18">CFEM domain-containing protein</fullName>
    </recommendedName>
</protein>
<dbReference type="PANTHER" id="PTHR33048">
    <property type="entry name" value="PTH11-LIKE INTEGRAL MEMBRANE PROTEIN (AFU_ORTHOLOGUE AFUA_5G11245)"/>
    <property type="match status" value="1"/>
</dbReference>
<keyword evidence="10 16" id="KW-0472">Membrane</keyword>
<evidence type="ECO:0000256" key="13">
    <source>
        <dbReference type="ARBA" id="ARBA00038359"/>
    </source>
</evidence>
<keyword evidence="7 16" id="KW-0812">Transmembrane</keyword>
<feature type="binding site" description="axial binding residue" evidence="14">
    <location>
        <position position="50"/>
    </location>
    <ligand>
        <name>heme</name>
        <dbReference type="ChEBI" id="CHEBI:30413"/>
    </ligand>
    <ligandPart>
        <name>Fe</name>
        <dbReference type="ChEBI" id="CHEBI:18248"/>
    </ligandPart>
</feature>
<keyword evidence="11" id="KW-1015">Disulfide bond</keyword>
<evidence type="ECO:0000256" key="2">
    <source>
        <dbReference type="ARBA" id="ARBA00004589"/>
    </source>
</evidence>
<dbReference type="STRING" id="1149755.A0A2J6R920"/>
<evidence type="ECO:0000256" key="9">
    <source>
        <dbReference type="ARBA" id="ARBA00022989"/>
    </source>
</evidence>
<comment type="subcellular location">
    <subcellularLocation>
        <location evidence="2">Membrane</location>
        <topology evidence="2">Lipid-anchor</topology>
        <topology evidence="2">GPI-anchor</topology>
    </subcellularLocation>
    <subcellularLocation>
        <location evidence="1">Membrane</location>
        <topology evidence="1">Multi-pass membrane protein</topology>
    </subcellularLocation>
    <subcellularLocation>
        <location evidence="3">Secreted</location>
    </subcellularLocation>
</comment>
<name>A0A2J6R920_HYAVF</name>
<dbReference type="PROSITE" id="PS52012">
    <property type="entry name" value="CFEM"/>
    <property type="match status" value="1"/>
</dbReference>
<feature type="transmembrane region" description="Helical" evidence="16">
    <location>
        <begin position="103"/>
        <end position="123"/>
    </location>
</feature>
<dbReference type="InterPro" id="IPR008427">
    <property type="entry name" value="Extracellular_membr_CFEM_dom"/>
</dbReference>
<feature type="transmembrane region" description="Helical" evidence="16">
    <location>
        <begin position="135"/>
        <end position="158"/>
    </location>
</feature>
<feature type="transmembrane region" description="Helical" evidence="16">
    <location>
        <begin position="255"/>
        <end position="279"/>
    </location>
</feature>
<comment type="caution">
    <text evidence="14">Lacks conserved residue(s) required for the propagation of feature annotation.</text>
</comment>
<evidence type="ECO:0000256" key="16">
    <source>
        <dbReference type="SAM" id="Phobius"/>
    </source>
</evidence>
<evidence type="ECO:0000256" key="6">
    <source>
        <dbReference type="ARBA" id="ARBA00022622"/>
    </source>
</evidence>
<keyword evidence="20" id="KW-1185">Reference proteome</keyword>
<keyword evidence="6" id="KW-0325">Glycoprotein</keyword>
<feature type="domain" description="CFEM" evidence="18">
    <location>
        <begin position="4"/>
        <end position="115"/>
    </location>
</feature>
<evidence type="ECO:0000256" key="7">
    <source>
        <dbReference type="ARBA" id="ARBA00022692"/>
    </source>
</evidence>
<feature type="region of interest" description="Disordered" evidence="15">
    <location>
        <begin position="448"/>
        <end position="483"/>
    </location>
</feature>
<evidence type="ECO:0000256" key="11">
    <source>
        <dbReference type="ARBA" id="ARBA00023157"/>
    </source>
</evidence>
<evidence type="ECO:0000256" key="4">
    <source>
        <dbReference type="ARBA" id="ARBA00010031"/>
    </source>
</evidence>
<keyword evidence="9 16" id="KW-1133">Transmembrane helix</keyword>
<evidence type="ECO:0000256" key="3">
    <source>
        <dbReference type="ARBA" id="ARBA00004613"/>
    </source>
</evidence>
<keyword evidence="14" id="KW-0479">Metal-binding</keyword>
<dbReference type="Proteomes" id="UP000235786">
    <property type="component" value="Unassembled WGS sequence"/>
</dbReference>
<comment type="similarity">
    <text evidence="4">Belongs to the RBT5 family.</text>
</comment>
<gene>
    <name evidence="19" type="ORF">L207DRAFT_497048</name>
</gene>
<evidence type="ECO:0000256" key="17">
    <source>
        <dbReference type="SAM" id="SignalP"/>
    </source>
</evidence>
<feature type="transmembrane region" description="Helical" evidence="16">
    <location>
        <begin position="291"/>
        <end position="311"/>
    </location>
</feature>
<dbReference type="Pfam" id="PF05730">
    <property type="entry name" value="CFEM"/>
    <property type="match status" value="1"/>
</dbReference>
<evidence type="ECO:0000256" key="12">
    <source>
        <dbReference type="ARBA" id="ARBA00023288"/>
    </source>
</evidence>
<feature type="transmembrane region" description="Helical" evidence="16">
    <location>
        <begin position="178"/>
        <end position="202"/>
    </location>
</feature>
<dbReference type="GO" id="GO:0098552">
    <property type="term" value="C:side of membrane"/>
    <property type="evidence" value="ECO:0007669"/>
    <property type="project" value="UniProtKB-KW"/>
</dbReference>
<evidence type="ECO:0000259" key="18">
    <source>
        <dbReference type="PROSITE" id="PS52012"/>
    </source>
</evidence>
<feature type="chain" id="PRO_5014400282" description="CFEM domain-containing protein" evidence="17">
    <location>
        <begin position="19"/>
        <end position="483"/>
    </location>
</feature>
<dbReference type="OrthoDB" id="5329176at2759"/>
<evidence type="ECO:0000256" key="10">
    <source>
        <dbReference type="ARBA" id="ARBA00023136"/>
    </source>
</evidence>
<feature type="signal peptide" evidence="17">
    <location>
        <begin position="1"/>
        <end position="18"/>
    </location>
</feature>
<reference evidence="19 20" key="1">
    <citation type="submission" date="2016-04" db="EMBL/GenBank/DDBJ databases">
        <title>A degradative enzymes factory behind the ericoid mycorrhizal symbiosis.</title>
        <authorList>
            <consortium name="DOE Joint Genome Institute"/>
            <person name="Martino E."/>
            <person name="Morin E."/>
            <person name="Grelet G."/>
            <person name="Kuo A."/>
            <person name="Kohler A."/>
            <person name="Daghino S."/>
            <person name="Barry K."/>
            <person name="Choi C."/>
            <person name="Cichocki N."/>
            <person name="Clum A."/>
            <person name="Copeland A."/>
            <person name="Hainaut M."/>
            <person name="Haridas S."/>
            <person name="Labutti K."/>
            <person name="Lindquist E."/>
            <person name="Lipzen A."/>
            <person name="Khouja H.-R."/>
            <person name="Murat C."/>
            <person name="Ohm R."/>
            <person name="Olson A."/>
            <person name="Spatafora J."/>
            <person name="Veneault-Fourrey C."/>
            <person name="Henrissat B."/>
            <person name="Grigoriev I."/>
            <person name="Martin F."/>
            <person name="Perotto S."/>
        </authorList>
    </citation>
    <scope>NUCLEOTIDE SEQUENCE [LARGE SCALE GENOMIC DNA]</scope>
    <source>
        <strain evidence="19 20">F</strain>
    </source>
</reference>
<evidence type="ECO:0000256" key="15">
    <source>
        <dbReference type="SAM" id="MobiDB-lite"/>
    </source>
</evidence>
<comment type="similarity">
    <text evidence="13">Belongs to the SAT4 family.</text>
</comment>
<keyword evidence="5" id="KW-0964">Secreted</keyword>
<sequence>MLFPLVLSIAVLSSAALAQANLQEALLSFPACSANCSLKYLSRANCALTDLRNCLCTNDTLQYEIGACVLNTCNATEQILSTTISQNEICNGVPQPWQGYRSIRASIIISSFTFPIIALRFISRIYITRRVWFDDWAILATAVFMVPNTAIPIYMSYHGFGRHFYDVPPSDFPLLQKLYYASQIFYVLVQNIPKFSILLLYVRVFPIPRFQIILKLAMTWQAAHTIAFLFAVILQCMPLSSLWDPFIAKKQCISLSLLIYIGAALSIFEDIVIMLLPIFELKGLNLGLRKRIALAFMFALGSFSCVTSMIRLKYVIGYGTSVDQSWTNVDVVIWSEVETYTAVMCSCLMCIRPLVLKYLPNIFPTTKASSSQTPYASGHLHNANMWSAKVASRIRAERASRHGIEVLGDEEVCGMGELKGRKEAGGRRESGKIMVTTESVIEYEDDMEMQGVGEREGESSVSTEIGTETGSKENLHSRSVLKV</sequence>
<dbReference type="GO" id="GO:0005576">
    <property type="term" value="C:extracellular region"/>
    <property type="evidence" value="ECO:0007669"/>
    <property type="project" value="UniProtKB-SubCell"/>
</dbReference>
<keyword evidence="12" id="KW-0449">Lipoprotein</keyword>
<dbReference type="Pfam" id="PF20684">
    <property type="entry name" value="Fung_rhodopsin"/>
    <property type="match status" value="1"/>
</dbReference>
<dbReference type="PANTHER" id="PTHR33048:SF47">
    <property type="entry name" value="INTEGRAL MEMBRANE PROTEIN-RELATED"/>
    <property type="match status" value="1"/>
</dbReference>
<evidence type="ECO:0000313" key="19">
    <source>
        <dbReference type="EMBL" id="PMD35024.1"/>
    </source>
</evidence>
<evidence type="ECO:0000256" key="14">
    <source>
        <dbReference type="PROSITE-ProRule" id="PRU01356"/>
    </source>
</evidence>
<evidence type="ECO:0000256" key="1">
    <source>
        <dbReference type="ARBA" id="ARBA00004141"/>
    </source>
</evidence>
<evidence type="ECO:0000313" key="20">
    <source>
        <dbReference type="Proteomes" id="UP000235786"/>
    </source>
</evidence>
<accession>A0A2J6R920</accession>
<feature type="compositionally biased region" description="Polar residues" evidence="15">
    <location>
        <begin position="459"/>
        <end position="469"/>
    </location>
</feature>
<feature type="transmembrane region" description="Helical" evidence="16">
    <location>
        <begin position="222"/>
        <end position="243"/>
    </location>
</feature>
<proteinExistence type="inferred from homology"/>
<keyword evidence="8 17" id="KW-0732">Signal</keyword>
<dbReference type="EMBL" id="KZ613953">
    <property type="protein sequence ID" value="PMD35024.1"/>
    <property type="molecule type" value="Genomic_DNA"/>
</dbReference>
<organism evidence="19 20">
    <name type="scientific">Hyaloscypha variabilis (strain UAMH 11265 / GT02V1 / F)</name>
    <name type="common">Meliniomyces variabilis</name>
    <dbReference type="NCBI Taxonomy" id="1149755"/>
    <lineage>
        <taxon>Eukaryota</taxon>
        <taxon>Fungi</taxon>
        <taxon>Dikarya</taxon>
        <taxon>Ascomycota</taxon>
        <taxon>Pezizomycotina</taxon>
        <taxon>Leotiomycetes</taxon>
        <taxon>Helotiales</taxon>
        <taxon>Hyaloscyphaceae</taxon>
        <taxon>Hyaloscypha</taxon>
        <taxon>Hyaloscypha variabilis</taxon>
    </lineage>
</organism>
<dbReference type="AlphaFoldDB" id="A0A2J6R920"/>
<keyword evidence="6" id="KW-0336">GPI-anchor</keyword>
<keyword evidence="14" id="KW-0349">Heme</keyword>
<dbReference type="GO" id="GO:0046872">
    <property type="term" value="F:metal ion binding"/>
    <property type="evidence" value="ECO:0007669"/>
    <property type="project" value="UniProtKB-UniRule"/>
</dbReference>
<keyword evidence="14" id="KW-0408">Iron</keyword>
<dbReference type="InterPro" id="IPR052337">
    <property type="entry name" value="SAT4-like"/>
</dbReference>
<dbReference type="InterPro" id="IPR049326">
    <property type="entry name" value="Rhodopsin_dom_fungi"/>
</dbReference>